<feature type="region of interest" description="Disordered" evidence="1">
    <location>
        <begin position="157"/>
        <end position="180"/>
    </location>
</feature>
<name>A0ABR4GMI7_9EURO</name>
<keyword evidence="3" id="KW-1185">Reference proteome</keyword>
<gene>
    <name evidence="2" type="ORF">BJX66DRAFT_292548</name>
</gene>
<feature type="compositionally biased region" description="Low complexity" evidence="1">
    <location>
        <begin position="34"/>
        <end position="44"/>
    </location>
</feature>
<organism evidence="2 3">
    <name type="scientific">Aspergillus keveii</name>
    <dbReference type="NCBI Taxonomy" id="714993"/>
    <lineage>
        <taxon>Eukaryota</taxon>
        <taxon>Fungi</taxon>
        <taxon>Dikarya</taxon>
        <taxon>Ascomycota</taxon>
        <taxon>Pezizomycotina</taxon>
        <taxon>Eurotiomycetes</taxon>
        <taxon>Eurotiomycetidae</taxon>
        <taxon>Eurotiales</taxon>
        <taxon>Aspergillaceae</taxon>
        <taxon>Aspergillus</taxon>
        <taxon>Aspergillus subgen. Nidulantes</taxon>
    </lineage>
</organism>
<proteinExistence type="predicted"/>
<dbReference type="EMBL" id="JBFTWV010000006">
    <property type="protein sequence ID" value="KAL2799740.1"/>
    <property type="molecule type" value="Genomic_DNA"/>
</dbReference>
<evidence type="ECO:0000313" key="2">
    <source>
        <dbReference type="EMBL" id="KAL2799740.1"/>
    </source>
</evidence>
<sequence>MADKDKSASNPATVTPETSLGITTLRQDGLDLASSTTSSTTSTTPRQDHELLSIASDSARCRIDISAMTAAERLKFANTLPITQNMMSTQTAWPASGGVWVLDPTEAQVEELKNYNVTDMEEYCRVLEAVGATFYSDPSQHEGLRIVMEDTRGYEAQIQADAKRKRERRKERSAEEDSAH</sequence>
<reference evidence="2 3" key="1">
    <citation type="submission" date="2024-07" db="EMBL/GenBank/DDBJ databases">
        <title>Section-level genome sequencing and comparative genomics of Aspergillus sections Usti and Cavernicolus.</title>
        <authorList>
            <consortium name="Lawrence Berkeley National Laboratory"/>
            <person name="Nybo J.L."/>
            <person name="Vesth T.C."/>
            <person name="Theobald S."/>
            <person name="Frisvad J.C."/>
            <person name="Larsen T.O."/>
            <person name="Kjaerboelling I."/>
            <person name="Rothschild-Mancinelli K."/>
            <person name="Lyhne E.K."/>
            <person name="Kogle M.E."/>
            <person name="Barry K."/>
            <person name="Clum A."/>
            <person name="Na H."/>
            <person name="Ledsgaard L."/>
            <person name="Lin J."/>
            <person name="Lipzen A."/>
            <person name="Kuo A."/>
            <person name="Riley R."/>
            <person name="Mondo S."/>
            <person name="Labutti K."/>
            <person name="Haridas S."/>
            <person name="Pangalinan J."/>
            <person name="Salamov A.A."/>
            <person name="Simmons B.A."/>
            <person name="Magnuson J.K."/>
            <person name="Chen J."/>
            <person name="Drula E."/>
            <person name="Henrissat B."/>
            <person name="Wiebenga A."/>
            <person name="Lubbers R.J."/>
            <person name="Gomes A.C."/>
            <person name="Makela M.R."/>
            <person name="Stajich J."/>
            <person name="Grigoriev I.V."/>
            <person name="Mortensen U.H."/>
            <person name="De Vries R.P."/>
            <person name="Baker S.E."/>
            <person name="Andersen M.R."/>
        </authorList>
    </citation>
    <scope>NUCLEOTIDE SEQUENCE [LARGE SCALE GENOMIC DNA]</scope>
    <source>
        <strain evidence="2 3">CBS 209.92</strain>
    </source>
</reference>
<protein>
    <submittedName>
        <fullName evidence="2">Uncharacterized protein</fullName>
    </submittedName>
</protein>
<dbReference type="Proteomes" id="UP001610563">
    <property type="component" value="Unassembled WGS sequence"/>
</dbReference>
<evidence type="ECO:0000313" key="3">
    <source>
        <dbReference type="Proteomes" id="UP001610563"/>
    </source>
</evidence>
<feature type="compositionally biased region" description="Polar residues" evidence="1">
    <location>
        <begin position="8"/>
        <end position="26"/>
    </location>
</feature>
<accession>A0ABR4GMI7</accession>
<feature type="compositionally biased region" description="Basic and acidic residues" evidence="1">
    <location>
        <begin position="170"/>
        <end position="180"/>
    </location>
</feature>
<comment type="caution">
    <text evidence="2">The sequence shown here is derived from an EMBL/GenBank/DDBJ whole genome shotgun (WGS) entry which is preliminary data.</text>
</comment>
<feature type="region of interest" description="Disordered" evidence="1">
    <location>
        <begin position="1"/>
        <end position="47"/>
    </location>
</feature>
<evidence type="ECO:0000256" key="1">
    <source>
        <dbReference type="SAM" id="MobiDB-lite"/>
    </source>
</evidence>